<organism evidence="3 4">
    <name type="scientific">Pinctada imbricata</name>
    <name type="common">Atlantic pearl-oyster</name>
    <name type="synonym">Pinctada martensii</name>
    <dbReference type="NCBI Taxonomy" id="66713"/>
    <lineage>
        <taxon>Eukaryota</taxon>
        <taxon>Metazoa</taxon>
        <taxon>Spiralia</taxon>
        <taxon>Lophotrochozoa</taxon>
        <taxon>Mollusca</taxon>
        <taxon>Bivalvia</taxon>
        <taxon>Autobranchia</taxon>
        <taxon>Pteriomorphia</taxon>
        <taxon>Pterioida</taxon>
        <taxon>Pterioidea</taxon>
        <taxon>Pteriidae</taxon>
        <taxon>Pinctada</taxon>
    </lineage>
</organism>
<sequence length="525" mass="60419">MNTKSHRNIKHKGLHINQRDQWAVGADLGRPSVTSVAKGLDVNGVTRFGRSPVHAAVCKDHVVILNMLLAKGSDVSIEDINGKTALDLARSYESYQCERRLRLASLNLRGLTHSFSPRTAPQRVEEKNENAENGNQTNGSSHEMNGCSSIESNIETNTSRKSSFKSDGPRERKSVRFSAKARSLKSLPRPETMESFKQMKRRINIAAGNPRQERSTHSAMTHEIWLRRKKQIEKKNKPIVNSSSEDDDDSGNERENDAAFKEWLRRKREGLDGPPRHPTGNRPVPGLIKLGSTAAGDGRNPDPVHNIKAYREWLQRRQRTRKGPNVERMRTMQNFMEHKQMLEEKRQELLLTAISYDEWMDHSEERNSMIRKILRADLEQLEAIEQKNLRDRAPHQITHKQWKDNAKKRQEEEKLRLEIKQKAEEEDEKNQWKNGRMRSSAAIPYSDWLKQKTGGQALPSSSDKPTYVHSPRESNYGYENTKKEAEMSYSKYSHTETESRTPEMSNGHEIINPLRHRRVAEIASC</sequence>
<feature type="region of interest" description="Disordered" evidence="2">
    <location>
        <begin position="452"/>
        <end position="507"/>
    </location>
</feature>
<feature type="compositionally biased region" description="Basic and acidic residues" evidence="2">
    <location>
        <begin position="401"/>
        <end position="410"/>
    </location>
</feature>
<feature type="repeat" description="ANK" evidence="1">
    <location>
        <begin position="48"/>
        <end position="80"/>
    </location>
</feature>
<evidence type="ECO:0000313" key="3">
    <source>
        <dbReference type="EMBL" id="KAK3086003.1"/>
    </source>
</evidence>
<reference evidence="3" key="1">
    <citation type="submission" date="2019-08" db="EMBL/GenBank/DDBJ databases">
        <title>The improved chromosome-level genome for the pearl oyster Pinctada fucata martensii using PacBio sequencing and Hi-C.</title>
        <authorList>
            <person name="Zheng Z."/>
        </authorList>
    </citation>
    <scope>NUCLEOTIDE SEQUENCE</scope>
    <source>
        <strain evidence="3">ZZ-2019</strain>
        <tissue evidence="3">Adductor muscle</tissue>
    </source>
</reference>
<feature type="region of interest" description="Disordered" evidence="2">
    <location>
        <begin position="113"/>
        <end position="194"/>
    </location>
</feature>
<comment type="caution">
    <text evidence="3">The sequence shown here is derived from an EMBL/GenBank/DDBJ whole genome shotgun (WGS) entry which is preliminary data.</text>
</comment>
<keyword evidence="4" id="KW-1185">Reference proteome</keyword>
<dbReference type="AlphaFoldDB" id="A0AA88XIU8"/>
<dbReference type="SMART" id="SM00248">
    <property type="entry name" value="ANK"/>
    <property type="match status" value="1"/>
</dbReference>
<feature type="region of interest" description="Disordered" evidence="2">
    <location>
        <begin position="235"/>
        <end position="256"/>
    </location>
</feature>
<dbReference type="Pfam" id="PF00023">
    <property type="entry name" value="Ank"/>
    <property type="match status" value="1"/>
</dbReference>
<evidence type="ECO:0000256" key="1">
    <source>
        <dbReference type="PROSITE-ProRule" id="PRU00023"/>
    </source>
</evidence>
<name>A0AA88XIU8_PINIB</name>
<dbReference type="PROSITE" id="PS50297">
    <property type="entry name" value="ANK_REP_REGION"/>
    <property type="match status" value="1"/>
</dbReference>
<accession>A0AA88XIU8</accession>
<evidence type="ECO:0000313" key="4">
    <source>
        <dbReference type="Proteomes" id="UP001186944"/>
    </source>
</evidence>
<dbReference type="Proteomes" id="UP001186944">
    <property type="component" value="Unassembled WGS sequence"/>
</dbReference>
<feature type="region of interest" description="Disordered" evidence="2">
    <location>
        <begin position="267"/>
        <end position="286"/>
    </location>
</feature>
<gene>
    <name evidence="3" type="ORF">FSP39_012012</name>
</gene>
<dbReference type="Gene3D" id="1.25.40.20">
    <property type="entry name" value="Ankyrin repeat-containing domain"/>
    <property type="match status" value="1"/>
</dbReference>
<protein>
    <submittedName>
        <fullName evidence="3">Uncharacterized protein</fullName>
    </submittedName>
</protein>
<keyword evidence="1" id="KW-0040">ANK repeat</keyword>
<dbReference type="SUPFAM" id="SSF48403">
    <property type="entry name" value="Ankyrin repeat"/>
    <property type="match status" value="1"/>
</dbReference>
<dbReference type="InterPro" id="IPR002110">
    <property type="entry name" value="Ankyrin_rpt"/>
</dbReference>
<dbReference type="PANTHER" id="PTHR22677:SF4">
    <property type="entry name" value="USHER SYNDROME TYPE-1G PROTEIN-LIKE PROTEIN"/>
    <property type="match status" value="1"/>
</dbReference>
<proteinExistence type="predicted"/>
<dbReference type="PANTHER" id="PTHR22677">
    <property type="entry name" value="ANKYRIN REPEAT DOMAIN-CONTAINING PROTEIN 60"/>
    <property type="match status" value="1"/>
</dbReference>
<feature type="region of interest" description="Disordered" evidence="2">
    <location>
        <begin position="391"/>
        <end position="410"/>
    </location>
</feature>
<dbReference type="InterPro" id="IPR039323">
    <property type="entry name" value="ANKRD_45/46/60"/>
</dbReference>
<feature type="compositionally biased region" description="Polar residues" evidence="2">
    <location>
        <begin position="131"/>
        <end position="161"/>
    </location>
</feature>
<dbReference type="PROSITE" id="PS50088">
    <property type="entry name" value="ANK_REPEAT"/>
    <property type="match status" value="1"/>
</dbReference>
<dbReference type="EMBL" id="VSWD01000012">
    <property type="protein sequence ID" value="KAK3086003.1"/>
    <property type="molecule type" value="Genomic_DNA"/>
</dbReference>
<dbReference type="InterPro" id="IPR036770">
    <property type="entry name" value="Ankyrin_rpt-contain_sf"/>
</dbReference>
<evidence type="ECO:0000256" key="2">
    <source>
        <dbReference type="SAM" id="MobiDB-lite"/>
    </source>
</evidence>